<evidence type="ECO:0000313" key="14">
    <source>
        <dbReference type="EMBL" id="KAG6486084.1"/>
    </source>
</evidence>
<evidence type="ECO:0000256" key="10">
    <source>
        <dbReference type="ARBA" id="ARBA00023163"/>
    </source>
</evidence>
<keyword evidence="7" id="KW-0805">Transcription regulation</keyword>
<dbReference type="FunFam" id="1.10.10.60:FF:000257">
    <property type="entry name" value="Zinc-finger homeodomain protein 2"/>
    <property type="match status" value="1"/>
</dbReference>
<comment type="subunit">
    <text evidence="3">Homo- and heterodimer with other ZFHD proteins.</text>
</comment>
<dbReference type="GO" id="GO:0003700">
    <property type="term" value="F:DNA-binding transcription factor activity"/>
    <property type="evidence" value="ECO:0007669"/>
    <property type="project" value="TreeGrafter"/>
</dbReference>
<keyword evidence="6" id="KW-0862">Zinc</keyword>
<keyword evidence="8" id="KW-0238">DNA-binding</keyword>
<keyword evidence="5" id="KW-0863">Zinc-finger</keyword>
<keyword evidence="4" id="KW-0479">Metal-binding</keyword>
<evidence type="ECO:0000256" key="7">
    <source>
        <dbReference type="ARBA" id="ARBA00023015"/>
    </source>
</evidence>
<evidence type="ECO:0000256" key="2">
    <source>
        <dbReference type="ARBA" id="ARBA00004123"/>
    </source>
</evidence>
<accession>A0A8J5FDW6</accession>
<gene>
    <name evidence="14" type="ORF">ZIOFF_054654</name>
</gene>
<dbReference type="GO" id="GO:0005634">
    <property type="term" value="C:nucleus"/>
    <property type="evidence" value="ECO:0007669"/>
    <property type="project" value="UniProtKB-SubCell"/>
</dbReference>
<feature type="domain" description="ZF-HD dimerization-type" evidence="13">
    <location>
        <begin position="161"/>
        <end position="210"/>
    </location>
</feature>
<protein>
    <recommendedName>
        <fullName evidence="13">ZF-HD dimerization-type domain-containing protein</fullName>
    </recommendedName>
</protein>
<evidence type="ECO:0000313" key="15">
    <source>
        <dbReference type="Proteomes" id="UP000734854"/>
    </source>
</evidence>
<dbReference type="PANTHER" id="PTHR31948">
    <property type="entry name" value="ZINC-FINGER HOMEODOMAIN PROTEIN 2"/>
    <property type="match status" value="1"/>
</dbReference>
<reference evidence="14 15" key="1">
    <citation type="submission" date="2020-08" db="EMBL/GenBank/DDBJ databases">
        <title>Plant Genome Project.</title>
        <authorList>
            <person name="Zhang R.-G."/>
        </authorList>
    </citation>
    <scope>NUCLEOTIDE SEQUENCE [LARGE SCALE GENOMIC DNA]</scope>
    <source>
        <tissue evidence="14">Rhizome</tissue>
    </source>
</reference>
<sequence>MSSSSDMASTLSSCDKEEVHCVPHDLNPSNRPSPFLPNLSPPLLLLDHLHGSKHHGLCVSFDDEVESSRCCCSFLLFSPWMESLARRAQGMELSGHGGDMAIPISSVHDSPPLHHHHHHHQVLSNGPPPPPPPPPLLVLPVASGGTEEQQQCGGRKAAAKYRECLKNHAASIGGNATDGCGEFMPSGEEGSMEALKCSACGCHRNFHRKEAEGEEQLPSPLEYLRPLSQLRGSDARKAAVGSAPRLLLPGPNHYHHLLPRVAGPHGMIMPLQQQQQQTSESEEMEVARPAALMMKKRFRTKFTAEQKEKMLGFAEKAGWRLQKQEDSVVQQFCQEIGVKRRVLKVWMHNNKHNLAKKHPPPPHLSPL</sequence>
<proteinExistence type="predicted"/>
<dbReference type="InterPro" id="IPR006456">
    <property type="entry name" value="ZF_HD_homeobox_Cys/His_dimer"/>
</dbReference>
<dbReference type="EMBL" id="JACMSC010000015">
    <property type="protein sequence ID" value="KAG6486084.1"/>
    <property type="molecule type" value="Genomic_DNA"/>
</dbReference>
<keyword evidence="10" id="KW-0804">Transcription</keyword>
<evidence type="ECO:0000256" key="3">
    <source>
        <dbReference type="ARBA" id="ARBA00011416"/>
    </source>
</evidence>
<dbReference type="Pfam" id="PF04770">
    <property type="entry name" value="ZF-HD_dimer"/>
    <property type="match status" value="1"/>
</dbReference>
<evidence type="ECO:0000256" key="9">
    <source>
        <dbReference type="ARBA" id="ARBA00023155"/>
    </source>
</evidence>
<dbReference type="Gene3D" id="1.10.10.60">
    <property type="entry name" value="Homeodomain-like"/>
    <property type="match status" value="1"/>
</dbReference>
<keyword evidence="9" id="KW-0371">Homeobox</keyword>
<comment type="subcellular location">
    <subcellularLocation>
        <location evidence="2">Nucleus</location>
    </subcellularLocation>
</comment>
<evidence type="ECO:0000256" key="1">
    <source>
        <dbReference type="ARBA" id="ARBA00004049"/>
    </source>
</evidence>
<comment type="caution">
    <text evidence="14">The sequence shown here is derived from an EMBL/GenBank/DDBJ whole genome shotgun (WGS) entry which is preliminary data.</text>
</comment>
<dbReference type="Proteomes" id="UP000734854">
    <property type="component" value="Unassembled WGS sequence"/>
</dbReference>
<dbReference type="SUPFAM" id="SSF46689">
    <property type="entry name" value="Homeodomain-like"/>
    <property type="match status" value="1"/>
</dbReference>
<dbReference type="NCBIfam" id="TIGR01565">
    <property type="entry name" value="homeo_ZF_HD"/>
    <property type="match status" value="1"/>
</dbReference>
<dbReference type="NCBIfam" id="TIGR01566">
    <property type="entry name" value="ZF_HD_prot_N"/>
    <property type="match status" value="1"/>
</dbReference>
<dbReference type="InterPro" id="IPR009057">
    <property type="entry name" value="Homeodomain-like_sf"/>
</dbReference>
<dbReference type="InterPro" id="IPR006455">
    <property type="entry name" value="Homeodomain_ZF_HD"/>
</dbReference>
<dbReference type="AlphaFoldDB" id="A0A8J5FDW6"/>
<evidence type="ECO:0000256" key="4">
    <source>
        <dbReference type="ARBA" id="ARBA00022723"/>
    </source>
</evidence>
<comment type="function">
    <text evidence="1">Putative transcription factor.</text>
</comment>
<evidence type="ECO:0000259" key="13">
    <source>
        <dbReference type="PROSITE" id="PS51523"/>
    </source>
</evidence>
<dbReference type="GO" id="GO:0050793">
    <property type="term" value="P:regulation of developmental process"/>
    <property type="evidence" value="ECO:0007669"/>
    <property type="project" value="TreeGrafter"/>
</dbReference>
<organism evidence="14 15">
    <name type="scientific">Zingiber officinale</name>
    <name type="common">Ginger</name>
    <name type="synonym">Amomum zingiber</name>
    <dbReference type="NCBI Taxonomy" id="94328"/>
    <lineage>
        <taxon>Eukaryota</taxon>
        <taxon>Viridiplantae</taxon>
        <taxon>Streptophyta</taxon>
        <taxon>Embryophyta</taxon>
        <taxon>Tracheophyta</taxon>
        <taxon>Spermatophyta</taxon>
        <taxon>Magnoliopsida</taxon>
        <taxon>Liliopsida</taxon>
        <taxon>Zingiberales</taxon>
        <taxon>Zingiberaceae</taxon>
        <taxon>Zingiber</taxon>
    </lineage>
</organism>
<dbReference type="GO" id="GO:0008270">
    <property type="term" value="F:zinc ion binding"/>
    <property type="evidence" value="ECO:0007669"/>
    <property type="project" value="UniProtKB-KW"/>
</dbReference>
<keyword evidence="15" id="KW-1185">Reference proteome</keyword>
<evidence type="ECO:0000256" key="5">
    <source>
        <dbReference type="ARBA" id="ARBA00022771"/>
    </source>
</evidence>
<name>A0A8J5FDW6_ZINOF</name>
<evidence type="ECO:0000256" key="11">
    <source>
        <dbReference type="ARBA" id="ARBA00023242"/>
    </source>
</evidence>
<dbReference type="PANTHER" id="PTHR31948:SF163">
    <property type="entry name" value="ZINC-FINGER HOMEODOMAIN PROTEIN 3"/>
    <property type="match status" value="1"/>
</dbReference>
<keyword evidence="11" id="KW-0539">Nucleus</keyword>
<evidence type="ECO:0000256" key="6">
    <source>
        <dbReference type="ARBA" id="ARBA00022833"/>
    </source>
</evidence>
<feature type="region of interest" description="Disordered" evidence="12">
    <location>
        <begin position="107"/>
        <end position="133"/>
    </location>
</feature>
<dbReference type="GO" id="GO:0000976">
    <property type="term" value="F:transcription cis-regulatory region binding"/>
    <property type="evidence" value="ECO:0007669"/>
    <property type="project" value="TreeGrafter"/>
</dbReference>
<evidence type="ECO:0000256" key="12">
    <source>
        <dbReference type="SAM" id="MobiDB-lite"/>
    </source>
</evidence>
<dbReference type="PROSITE" id="PS51523">
    <property type="entry name" value="ZF_HD_DIMER"/>
    <property type="match status" value="1"/>
</dbReference>
<evidence type="ECO:0000256" key="8">
    <source>
        <dbReference type="ARBA" id="ARBA00023125"/>
    </source>
</evidence>